<protein>
    <submittedName>
        <fullName evidence="1">Uncharacterized protein</fullName>
    </submittedName>
</protein>
<organism evidence="1 2">
    <name type="scientific">Anaerococcus obesiensis</name>
    <dbReference type="NCBI Taxonomy" id="1287640"/>
    <lineage>
        <taxon>Bacteria</taxon>
        <taxon>Bacillati</taxon>
        <taxon>Bacillota</taxon>
        <taxon>Tissierellia</taxon>
        <taxon>Tissierellales</taxon>
        <taxon>Peptoniphilaceae</taxon>
        <taxon>Anaerococcus</taxon>
    </lineage>
</organism>
<proteinExistence type="predicted"/>
<evidence type="ECO:0000313" key="1">
    <source>
        <dbReference type="EMBL" id="QQN55518.1"/>
    </source>
</evidence>
<dbReference type="AlphaFoldDB" id="A0A7T7USR0"/>
<sequence>METYQTRQQAVRLLDEVLQANLDGFKPSGKDNLIEKGLGSIQIMQIVSELKN</sequence>
<accession>A0A7T7USR0</accession>
<dbReference type="InterPro" id="IPR036736">
    <property type="entry name" value="ACP-like_sf"/>
</dbReference>
<evidence type="ECO:0000313" key="2">
    <source>
        <dbReference type="Proteomes" id="UP000595871"/>
    </source>
</evidence>
<dbReference type="KEGG" id="aob:I6H46_06270"/>
<dbReference type="Gene3D" id="1.10.1200.10">
    <property type="entry name" value="ACP-like"/>
    <property type="match status" value="1"/>
</dbReference>
<dbReference type="Proteomes" id="UP000595871">
    <property type="component" value="Chromosome"/>
</dbReference>
<reference evidence="1 2" key="1">
    <citation type="submission" date="2020-12" db="EMBL/GenBank/DDBJ databases">
        <title>FDA dAtabase for Regulatory Grade micrObial Sequences (FDA-ARGOS): Supporting development and validation of Infectious Disease Dx tests.</title>
        <authorList>
            <person name="Sproer C."/>
            <person name="Gronow S."/>
            <person name="Severitt S."/>
            <person name="Schroder I."/>
            <person name="Tallon L."/>
            <person name="Sadzewicz L."/>
            <person name="Zhao X."/>
            <person name="Boylan J."/>
            <person name="Ott S."/>
            <person name="Bowen H."/>
            <person name="Vavikolanu K."/>
            <person name="Mehta A."/>
            <person name="Aluvathingal J."/>
            <person name="Nadendla S."/>
            <person name="Lowell S."/>
            <person name="Myers T."/>
            <person name="Yan Y."/>
            <person name="Sichtig H."/>
        </authorList>
    </citation>
    <scope>NUCLEOTIDE SEQUENCE [LARGE SCALE GENOMIC DNA]</scope>
    <source>
        <strain evidence="1 2">FDAARGOS_989</strain>
    </source>
</reference>
<gene>
    <name evidence="1" type="ORF">I6H46_06270</name>
</gene>
<keyword evidence="2" id="KW-1185">Reference proteome</keyword>
<name>A0A7T7USR0_9FIRM</name>
<dbReference type="RefSeq" id="WP_200225624.1">
    <property type="nucleotide sequence ID" value="NZ_CP067016.1"/>
</dbReference>
<dbReference type="EMBL" id="CP067016">
    <property type="protein sequence ID" value="QQN55518.1"/>
    <property type="molecule type" value="Genomic_DNA"/>
</dbReference>